<dbReference type="Proteomes" id="UP001066276">
    <property type="component" value="Chromosome 6"/>
</dbReference>
<feature type="compositionally biased region" description="Basic residues" evidence="1">
    <location>
        <begin position="1"/>
        <end position="14"/>
    </location>
</feature>
<name>A0AAV7QDH1_PLEWA</name>
<evidence type="ECO:0000313" key="3">
    <source>
        <dbReference type="Proteomes" id="UP001066276"/>
    </source>
</evidence>
<proteinExistence type="predicted"/>
<comment type="caution">
    <text evidence="2">The sequence shown here is derived from an EMBL/GenBank/DDBJ whole genome shotgun (WGS) entry which is preliminary data.</text>
</comment>
<feature type="compositionally biased region" description="Basic and acidic residues" evidence="1">
    <location>
        <begin position="15"/>
        <end position="28"/>
    </location>
</feature>
<accession>A0AAV7QDH1</accession>
<keyword evidence="3" id="KW-1185">Reference proteome</keyword>
<organism evidence="2 3">
    <name type="scientific">Pleurodeles waltl</name>
    <name type="common">Iberian ribbed newt</name>
    <dbReference type="NCBI Taxonomy" id="8319"/>
    <lineage>
        <taxon>Eukaryota</taxon>
        <taxon>Metazoa</taxon>
        <taxon>Chordata</taxon>
        <taxon>Craniata</taxon>
        <taxon>Vertebrata</taxon>
        <taxon>Euteleostomi</taxon>
        <taxon>Amphibia</taxon>
        <taxon>Batrachia</taxon>
        <taxon>Caudata</taxon>
        <taxon>Salamandroidea</taxon>
        <taxon>Salamandridae</taxon>
        <taxon>Pleurodelinae</taxon>
        <taxon>Pleurodeles</taxon>
    </lineage>
</organism>
<evidence type="ECO:0000256" key="1">
    <source>
        <dbReference type="SAM" id="MobiDB-lite"/>
    </source>
</evidence>
<sequence>MKARRSRGPCRRKCAIPEKMGRSEEGTRGPRRAGTLPSAPKPSKYSREPQNPSARESIGGARVAREDGSETLRITEPPRPEDRGPWTHARSCNGSSEGTA</sequence>
<dbReference type="AlphaFoldDB" id="A0AAV7QDH1"/>
<reference evidence="2" key="1">
    <citation type="journal article" date="2022" name="bioRxiv">
        <title>Sequencing and chromosome-scale assembly of the giantPleurodeles waltlgenome.</title>
        <authorList>
            <person name="Brown T."/>
            <person name="Elewa A."/>
            <person name="Iarovenko S."/>
            <person name="Subramanian E."/>
            <person name="Araus A.J."/>
            <person name="Petzold A."/>
            <person name="Susuki M."/>
            <person name="Suzuki K.-i.T."/>
            <person name="Hayashi T."/>
            <person name="Toyoda A."/>
            <person name="Oliveira C."/>
            <person name="Osipova E."/>
            <person name="Leigh N.D."/>
            <person name="Simon A."/>
            <person name="Yun M.H."/>
        </authorList>
    </citation>
    <scope>NUCLEOTIDE SEQUENCE</scope>
    <source>
        <strain evidence="2">20211129_DDA</strain>
        <tissue evidence="2">Liver</tissue>
    </source>
</reference>
<gene>
    <name evidence="2" type="ORF">NDU88_003738</name>
</gene>
<evidence type="ECO:0000313" key="2">
    <source>
        <dbReference type="EMBL" id="KAJ1137327.1"/>
    </source>
</evidence>
<dbReference type="EMBL" id="JANPWB010000010">
    <property type="protein sequence ID" value="KAJ1137327.1"/>
    <property type="molecule type" value="Genomic_DNA"/>
</dbReference>
<feature type="region of interest" description="Disordered" evidence="1">
    <location>
        <begin position="1"/>
        <end position="100"/>
    </location>
</feature>
<protein>
    <submittedName>
        <fullName evidence="2">Uncharacterized protein</fullName>
    </submittedName>
</protein>
<feature type="compositionally biased region" description="Polar residues" evidence="1">
    <location>
        <begin position="90"/>
        <end position="100"/>
    </location>
</feature>
<feature type="compositionally biased region" description="Basic and acidic residues" evidence="1">
    <location>
        <begin position="76"/>
        <end position="85"/>
    </location>
</feature>